<dbReference type="EMBL" id="AP022612">
    <property type="protein sequence ID" value="BBZ33797.1"/>
    <property type="molecule type" value="Genomic_DNA"/>
</dbReference>
<dbReference type="RefSeq" id="WP_085151136.1">
    <property type="nucleotide sequence ID" value="NZ_AP022612.1"/>
</dbReference>
<evidence type="ECO:0000313" key="2">
    <source>
        <dbReference type="Proteomes" id="UP000466931"/>
    </source>
</evidence>
<dbReference type="OrthoDB" id="9918666at2"/>
<gene>
    <name evidence="1" type="ORF">MCNF_24020</name>
</gene>
<protein>
    <submittedName>
        <fullName evidence="1">Uncharacterized protein</fullName>
    </submittedName>
</protein>
<dbReference type="AlphaFoldDB" id="A0A7I7XX15"/>
<name>A0A7I7XX15_9MYCO</name>
<accession>A0A7I7XX15</accession>
<reference evidence="1" key="1">
    <citation type="journal article" date="2019" name="Emerg. Microbes Infect.">
        <title>Comprehensive subspecies identification of 175 nontuberculous mycobacteria species based on 7547 genomic profiles.</title>
        <authorList>
            <person name="Matsumoto Y."/>
            <person name="Kinjo T."/>
            <person name="Motooka D."/>
            <person name="Nabeya D."/>
            <person name="Jung N."/>
            <person name="Uechi K."/>
            <person name="Horii T."/>
            <person name="Iida T."/>
            <person name="Fujita J."/>
            <person name="Nakamura S."/>
        </authorList>
    </citation>
    <scope>NUCLEOTIDE SEQUENCE [LARGE SCALE GENOMIC DNA]</scope>
    <source>
        <strain evidence="1">JCM 13671</strain>
    </source>
</reference>
<sequence>MEHPALSADLAKLHELTARVARIADRIHAEPVPDLDPAALPGAETAAVVAAADVGALRREVVAALYDWSETASRVAAELADTDKSTAARLGR</sequence>
<evidence type="ECO:0000313" key="1">
    <source>
        <dbReference type="EMBL" id="BBZ33797.1"/>
    </source>
</evidence>
<organism evidence="1 2">
    <name type="scientific">Mycolicibacterium confluentis</name>
    <dbReference type="NCBI Taxonomy" id="28047"/>
    <lineage>
        <taxon>Bacteria</taxon>
        <taxon>Bacillati</taxon>
        <taxon>Actinomycetota</taxon>
        <taxon>Actinomycetes</taxon>
        <taxon>Mycobacteriales</taxon>
        <taxon>Mycobacteriaceae</taxon>
        <taxon>Mycolicibacterium</taxon>
    </lineage>
</organism>
<keyword evidence="2" id="KW-1185">Reference proteome</keyword>
<dbReference type="Proteomes" id="UP000466931">
    <property type="component" value="Chromosome"/>
</dbReference>
<proteinExistence type="predicted"/>
<dbReference type="Pfam" id="PF23721">
    <property type="entry name" value="DUF7162"/>
    <property type="match status" value="1"/>
</dbReference>
<dbReference type="InterPro" id="IPR055586">
    <property type="entry name" value="DUF7162"/>
</dbReference>
<reference evidence="1" key="2">
    <citation type="submission" date="2020-02" db="EMBL/GenBank/DDBJ databases">
        <authorList>
            <person name="Matsumoto Y."/>
            <person name="Motooka D."/>
            <person name="Nakamura S."/>
        </authorList>
    </citation>
    <scope>NUCLEOTIDE SEQUENCE</scope>
    <source>
        <strain evidence="1">JCM 13671</strain>
    </source>
</reference>